<dbReference type="Gene3D" id="4.10.220.110">
    <property type="match status" value="1"/>
</dbReference>
<dbReference type="PANTHER" id="PTHR32305:SF15">
    <property type="entry name" value="PROTEIN RHSA-RELATED"/>
    <property type="match status" value="1"/>
</dbReference>
<organism evidence="7 8">
    <name type="scientific">Edwardsiella anguillarum ET080813</name>
    <dbReference type="NCBI Taxonomy" id="667120"/>
    <lineage>
        <taxon>Bacteria</taxon>
        <taxon>Pseudomonadati</taxon>
        <taxon>Pseudomonadota</taxon>
        <taxon>Gammaproteobacteria</taxon>
        <taxon>Enterobacterales</taxon>
        <taxon>Hafniaceae</taxon>
        <taxon>Edwardsiella</taxon>
    </lineage>
</organism>
<comment type="subcellular location">
    <subcellularLocation>
        <location evidence="1">Secreted</location>
    </subcellularLocation>
</comment>
<dbReference type="HOGENOM" id="CLU_004121_7_3_6"/>
<evidence type="ECO:0000259" key="5">
    <source>
        <dbReference type="Pfam" id="PF04717"/>
    </source>
</evidence>
<dbReference type="FunFam" id="3.55.50.10:FF:000001">
    <property type="entry name" value="Actin cross-linking toxin VgrG1"/>
    <property type="match status" value="1"/>
</dbReference>
<dbReference type="InterPro" id="IPR050708">
    <property type="entry name" value="T6SS_VgrG/RHS"/>
</dbReference>
<dbReference type="NCBIfam" id="TIGR01646">
    <property type="entry name" value="vgr_GE"/>
    <property type="match status" value="1"/>
</dbReference>
<dbReference type="Gene3D" id="3.55.50.10">
    <property type="entry name" value="Baseplate protein-like domains"/>
    <property type="match status" value="1"/>
</dbReference>
<dbReference type="AlphaFoldDB" id="A0A076LJA3"/>
<evidence type="ECO:0000256" key="2">
    <source>
        <dbReference type="ARBA" id="ARBA00005558"/>
    </source>
</evidence>
<dbReference type="SUPFAM" id="SSF69279">
    <property type="entry name" value="Phage tail proteins"/>
    <property type="match status" value="2"/>
</dbReference>
<feature type="compositionally biased region" description="Polar residues" evidence="4">
    <location>
        <begin position="463"/>
        <end position="477"/>
    </location>
</feature>
<evidence type="ECO:0000313" key="7">
    <source>
        <dbReference type="EMBL" id="AIJ06947.1"/>
    </source>
</evidence>
<evidence type="ECO:0000256" key="1">
    <source>
        <dbReference type="ARBA" id="ARBA00004613"/>
    </source>
</evidence>
<protein>
    <submittedName>
        <fullName evidence="7">Type VI secretion system protein EvpI</fullName>
    </submittedName>
</protein>
<dbReference type="RefSeq" id="WP_034162673.1">
    <property type="nucleotide sequence ID" value="NZ_CP006664.1"/>
</dbReference>
<dbReference type="KEGG" id="ete:ETEE_0469"/>
<proteinExistence type="inferred from homology"/>
<dbReference type="InterPro" id="IPR037026">
    <property type="entry name" value="Vgr_OB-fold_dom_sf"/>
</dbReference>
<gene>
    <name evidence="7" type="primary">evpI</name>
    <name evidence="7" type="ORF">ETEE_0469</name>
</gene>
<accession>A0A076LJA3</accession>
<feature type="domain" description="Gp5/Type VI secretion system Vgr C-terminal trimerisation" evidence="6">
    <location>
        <begin position="467"/>
        <end position="570"/>
    </location>
</feature>
<evidence type="ECO:0000313" key="8">
    <source>
        <dbReference type="Proteomes" id="UP000028681"/>
    </source>
</evidence>
<dbReference type="PANTHER" id="PTHR32305">
    <property type="match status" value="1"/>
</dbReference>
<dbReference type="EMBL" id="CP006664">
    <property type="protein sequence ID" value="AIJ06947.1"/>
    <property type="molecule type" value="Genomic_DNA"/>
</dbReference>
<dbReference type="Gene3D" id="2.40.50.230">
    <property type="entry name" value="Gp5 N-terminal domain"/>
    <property type="match status" value="1"/>
</dbReference>
<dbReference type="InterPro" id="IPR006533">
    <property type="entry name" value="T6SS_Vgr_RhsGE"/>
</dbReference>
<sequence>MGLTSDSRLLSLSTPLGKDALQVVQCRGEEAISDLYRFELELFSTDPALEWQKLVGQAAALRLALPDGQTRYWHGVIGRASYRGAEQHGFAYYAELVPRLAWLQHARECQIFQEKTVPQIIEAVLKARGISDFRLALSQRYAPREYCVQYRESDLDFISRLMAEEGIFYWFDHSESRHVMVLADGNAAVQPCKVRSDIVYRPKHMSESGDDIQWWMPSLAVVPANVLLNAYTFEQPTASLLTSSASVAKQGKLSDVAVYDFTDGYTQTREGERRAKLKMEGLEAMQARIEGGGRCRTLAPGYGFSLQKHLRKDCNGDYLLLSVRHEIVNNLPWQDQEVNYQNHFICLPKSLPYRPLSPTPRPVIHGVQTAVVTGPQGEEIHTDRHGRVKVHFHWDRLGTQDDKSSCWIRVAQGWAGLGWGGMQLPRVGQEVIVDFVDGNPDAPLITGRVYNAHQTPPFKLPDNKTQSGIQTRSTPNGNPEHFSLLRFEDKMGAEEVFIRSERDFRRLVKHDDELTVEHDRRVTIKNDCTETVSEGNYLQSITKGKHTRVIEGDTRTEVKSGNSTLQVDKGDHATRVSAGSLHLEAGTSITLSVGSNRIVIDSGGVLLEGMNVTVKGKQSIALSGLSVAITGTQSASLSSSAEAEVSSSVMTSIKGGIVKIN</sequence>
<dbReference type="Pfam" id="PF22178">
    <property type="entry name" value="Gp5_trimer_C"/>
    <property type="match status" value="1"/>
</dbReference>
<keyword evidence="3" id="KW-0964">Secreted</keyword>
<dbReference type="InterPro" id="IPR054030">
    <property type="entry name" value="Gp5_Vgr_C"/>
</dbReference>
<evidence type="ECO:0000259" key="6">
    <source>
        <dbReference type="Pfam" id="PF22178"/>
    </source>
</evidence>
<dbReference type="Pfam" id="PF04717">
    <property type="entry name" value="Phage_base_V"/>
    <property type="match status" value="1"/>
</dbReference>
<dbReference type="Pfam" id="PF05954">
    <property type="entry name" value="Phage_GPD"/>
    <property type="match status" value="1"/>
</dbReference>
<dbReference type="SUPFAM" id="SSF69255">
    <property type="entry name" value="gp5 N-terminal domain-like"/>
    <property type="match status" value="1"/>
</dbReference>
<evidence type="ECO:0000256" key="3">
    <source>
        <dbReference type="ARBA" id="ARBA00022525"/>
    </source>
</evidence>
<dbReference type="InterPro" id="IPR017847">
    <property type="entry name" value="T6SS_RhsGE_Vgr_subset"/>
</dbReference>
<dbReference type="SUPFAM" id="SSF69349">
    <property type="entry name" value="Phage fibre proteins"/>
    <property type="match status" value="1"/>
</dbReference>
<reference evidence="7 8" key="1">
    <citation type="journal article" date="2012" name="PLoS ONE">
        <title>Edwardsiella comparative phylogenomics reveal the new intra/inter-species taxonomic relationships, virulence evolution and niche adaptation mechanisms.</title>
        <authorList>
            <person name="Yang M."/>
            <person name="Lv Y."/>
            <person name="Xiao J."/>
            <person name="Wu H."/>
            <person name="Zheng H."/>
            <person name="Liu Q."/>
            <person name="Zhang Y."/>
            <person name="Wang Q."/>
        </authorList>
    </citation>
    <scope>NUCLEOTIDE SEQUENCE [LARGE SCALE GENOMIC DNA]</scope>
    <source>
        <strain evidence="8">080813</strain>
    </source>
</reference>
<dbReference type="GO" id="GO:0005576">
    <property type="term" value="C:extracellular region"/>
    <property type="evidence" value="ECO:0007669"/>
    <property type="project" value="UniProtKB-SubCell"/>
</dbReference>
<comment type="similarity">
    <text evidence="2">Belongs to the VgrG protein family.</text>
</comment>
<evidence type="ECO:0000256" key="4">
    <source>
        <dbReference type="SAM" id="MobiDB-lite"/>
    </source>
</evidence>
<name>A0A076LJA3_9GAMM</name>
<dbReference type="Gene3D" id="2.30.110.50">
    <property type="match status" value="1"/>
</dbReference>
<feature type="domain" description="Gp5/Type VI secretion system Vgr protein OB-fold" evidence="5">
    <location>
        <begin position="381"/>
        <end position="450"/>
    </location>
</feature>
<dbReference type="NCBIfam" id="TIGR03361">
    <property type="entry name" value="VI_Rhs_Vgr"/>
    <property type="match status" value="1"/>
</dbReference>
<dbReference type="InterPro" id="IPR006531">
    <property type="entry name" value="Gp5/Vgr_OB"/>
</dbReference>
<feature type="region of interest" description="Disordered" evidence="4">
    <location>
        <begin position="456"/>
        <end position="479"/>
    </location>
</feature>
<dbReference type="Proteomes" id="UP000028681">
    <property type="component" value="Chromosome"/>
</dbReference>
<dbReference type="GeneID" id="33938241"/>